<evidence type="ECO:0000256" key="1">
    <source>
        <dbReference type="SAM" id="Phobius"/>
    </source>
</evidence>
<reference evidence="2 3" key="1">
    <citation type="submission" date="2018-06" db="EMBL/GenBank/DDBJ databases">
        <authorList>
            <consortium name="Pathogen Informatics"/>
            <person name="Doyle S."/>
        </authorList>
    </citation>
    <scope>NUCLEOTIDE SEQUENCE [LARGE SCALE GENOMIC DNA]</scope>
    <source>
        <strain evidence="2 3">NCTC13465</strain>
    </source>
</reference>
<feature type="transmembrane region" description="Helical" evidence="1">
    <location>
        <begin position="7"/>
        <end position="26"/>
    </location>
</feature>
<dbReference type="EMBL" id="UAWQ01000018">
    <property type="protein sequence ID" value="SQC45233.1"/>
    <property type="molecule type" value="Genomic_DNA"/>
</dbReference>
<sequence length="46" mass="5142">MELINRAWNWAAYLWSVFLGSVGMMTQKDWLDGYCGSNRGSGGGVR</sequence>
<name>A0A2X3F8J2_KLEPN</name>
<protein>
    <submittedName>
        <fullName evidence="2">Uncharacterized protein</fullName>
    </submittedName>
</protein>
<dbReference type="AlphaFoldDB" id="A0A2X3F8J2"/>
<keyword evidence="1" id="KW-0472">Membrane</keyword>
<evidence type="ECO:0000313" key="3">
    <source>
        <dbReference type="Proteomes" id="UP000251721"/>
    </source>
</evidence>
<evidence type="ECO:0000313" key="2">
    <source>
        <dbReference type="EMBL" id="SQC45233.1"/>
    </source>
</evidence>
<proteinExistence type="predicted"/>
<keyword evidence="1" id="KW-1133">Transmembrane helix</keyword>
<gene>
    <name evidence="2" type="ORF">NCTC13465_03782</name>
</gene>
<accession>A0A2X3F8J2</accession>
<organism evidence="2 3">
    <name type="scientific">Klebsiella pneumoniae</name>
    <dbReference type="NCBI Taxonomy" id="573"/>
    <lineage>
        <taxon>Bacteria</taxon>
        <taxon>Pseudomonadati</taxon>
        <taxon>Pseudomonadota</taxon>
        <taxon>Gammaproteobacteria</taxon>
        <taxon>Enterobacterales</taxon>
        <taxon>Enterobacteriaceae</taxon>
        <taxon>Klebsiella/Raoultella group</taxon>
        <taxon>Klebsiella</taxon>
        <taxon>Klebsiella pneumoniae complex</taxon>
    </lineage>
</organism>
<keyword evidence="1" id="KW-0812">Transmembrane</keyword>
<dbReference type="Proteomes" id="UP000251721">
    <property type="component" value="Unassembled WGS sequence"/>
</dbReference>